<reference evidence="2 3" key="1">
    <citation type="submission" date="2016-10" db="EMBL/GenBank/DDBJ databases">
        <title>Genome sequence of Streptomyces gilvigriseus MUSC 26.</title>
        <authorList>
            <person name="Lee L.-H."/>
            <person name="Ser H.-L."/>
        </authorList>
    </citation>
    <scope>NUCLEOTIDE SEQUENCE [LARGE SCALE GENOMIC DNA]</scope>
    <source>
        <strain evidence="2 3">MUSC 26</strain>
    </source>
</reference>
<dbReference type="InterPro" id="IPR051678">
    <property type="entry name" value="AGP_Transferase"/>
</dbReference>
<dbReference type="InterPro" id="IPR002575">
    <property type="entry name" value="Aminoglycoside_PTrfase"/>
</dbReference>
<proteinExistence type="predicted"/>
<protein>
    <recommendedName>
        <fullName evidence="1">Aminoglycoside phosphotransferase domain-containing protein</fullName>
    </recommendedName>
</protein>
<organism evidence="2 3">
    <name type="scientific">Mangrovactinospora gilvigrisea</name>
    <dbReference type="NCBI Taxonomy" id="1428644"/>
    <lineage>
        <taxon>Bacteria</taxon>
        <taxon>Bacillati</taxon>
        <taxon>Actinomycetota</taxon>
        <taxon>Actinomycetes</taxon>
        <taxon>Kitasatosporales</taxon>
        <taxon>Streptomycetaceae</taxon>
        <taxon>Mangrovactinospora</taxon>
    </lineage>
</organism>
<evidence type="ECO:0000313" key="3">
    <source>
        <dbReference type="Proteomes" id="UP000243342"/>
    </source>
</evidence>
<evidence type="ECO:0000259" key="1">
    <source>
        <dbReference type="Pfam" id="PF01636"/>
    </source>
</evidence>
<feature type="domain" description="Aminoglycoside phosphotransferase" evidence="1">
    <location>
        <begin position="31"/>
        <end position="275"/>
    </location>
</feature>
<keyword evidence="3" id="KW-1185">Reference proteome</keyword>
<sequence length="324" mass="36247">MKYSERLGVIEPAQLQAVAERFDLGRVTDACPLAGGLFGQNLMLETTRGRFVLRGRPHGPAQLAKERRVASLIHERSSLPAPWPYRVSEDTAVFGWSYAVMPMLPGRSGQDLWSAAGEKQRVGLAGSCGRALAMLHEAGWATPGAYDDTIDDFVPVKDPEAWWLARLEAVRGQCRAVGALTVEDERFIDGVLEQNRAALREPFRPVLVHHDFKPGNLNFTKNGDSWEPSGVFDLFEAYIADPDEDLVRMLRIVETEEERRAFLSEYVGARGGLRAGAAERLELYALADWLVIWEYGRRNRVWFEGVAFIDSVRPHLAAARRVVS</sequence>
<evidence type="ECO:0000313" key="2">
    <source>
        <dbReference type="EMBL" id="OIV39293.1"/>
    </source>
</evidence>
<gene>
    <name evidence="2" type="ORF">BIV57_00105</name>
</gene>
<dbReference type="Gene3D" id="3.30.200.20">
    <property type="entry name" value="Phosphorylase Kinase, domain 1"/>
    <property type="match status" value="1"/>
</dbReference>
<accession>A0A1J7BL35</accession>
<comment type="caution">
    <text evidence="2">The sequence shown here is derived from an EMBL/GenBank/DDBJ whole genome shotgun (WGS) entry which is preliminary data.</text>
</comment>
<dbReference type="AlphaFoldDB" id="A0A1J7BL35"/>
<dbReference type="InterPro" id="IPR011009">
    <property type="entry name" value="Kinase-like_dom_sf"/>
</dbReference>
<dbReference type="STRING" id="1428644.BIV57_00105"/>
<name>A0A1J7BL35_9ACTN</name>
<dbReference type="Proteomes" id="UP000243342">
    <property type="component" value="Unassembled WGS sequence"/>
</dbReference>
<dbReference type="PANTHER" id="PTHR21310:SF15">
    <property type="entry name" value="AMINOGLYCOSIDE PHOSPHOTRANSFERASE DOMAIN-CONTAINING PROTEIN"/>
    <property type="match status" value="1"/>
</dbReference>
<dbReference type="EMBL" id="MLCF01000002">
    <property type="protein sequence ID" value="OIV39293.1"/>
    <property type="molecule type" value="Genomic_DNA"/>
</dbReference>
<dbReference type="Gene3D" id="3.90.1200.10">
    <property type="match status" value="1"/>
</dbReference>
<dbReference type="Pfam" id="PF01636">
    <property type="entry name" value="APH"/>
    <property type="match status" value="1"/>
</dbReference>
<dbReference type="SUPFAM" id="SSF56112">
    <property type="entry name" value="Protein kinase-like (PK-like)"/>
    <property type="match status" value="1"/>
</dbReference>
<dbReference type="PANTHER" id="PTHR21310">
    <property type="entry name" value="AMINOGLYCOSIDE PHOSPHOTRANSFERASE-RELATED-RELATED"/>
    <property type="match status" value="1"/>
</dbReference>